<dbReference type="Proteomes" id="UP000241238">
    <property type="component" value="Chromosome"/>
</dbReference>
<feature type="domain" description="Glycosyltransferase subfamily 4-like N-terminal" evidence="2">
    <location>
        <begin position="24"/>
        <end position="216"/>
    </location>
</feature>
<evidence type="ECO:0000259" key="2">
    <source>
        <dbReference type="Pfam" id="PF13439"/>
    </source>
</evidence>
<sequence>MKKKIWIFHPYATPTEIIGLTRPYDLSKELKKRGYEVTIFGSSYLHYISKNLINDQKMYISEKYEGIEFIFIKTRTYTNNGIERIKNFIDYYINLNKYIKKLGKKDIPDIIYASSPHPLALLSGIKNSRKLKIPCIGEIRDFWPEVFFLGGKFKEKSLIGKLLLKGEKYLYKNLNALIFLKEGDKEYIKEHKWSLEQGGDIDLKKIYYINNGVDLDEFDKNLNEYKYQDEDLESEKFKIIYIGAIRKVNNIERIVEVAKKIKMEEIEFLIFGDGNERAILELKCKKEGIDNVKFKGYVEKKYIPYILSKANLNILNYSQSEYNWKRGNSSNKLFEYMASGKPILSTVKMGYSIIEKYKCGLELETENIDEFYHKILEMKNMTKEKYRLMGLNARNGVKNFTYERLGEKLLEVIEKEVSKC</sequence>
<dbReference type="Pfam" id="PF13439">
    <property type="entry name" value="Glyco_transf_4"/>
    <property type="match status" value="1"/>
</dbReference>
<dbReference type="CDD" id="cd03794">
    <property type="entry name" value="GT4_WbuB-like"/>
    <property type="match status" value="1"/>
</dbReference>
<dbReference type="InterPro" id="IPR028098">
    <property type="entry name" value="Glyco_trans_4-like_N"/>
</dbReference>
<evidence type="ECO:0000259" key="1">
    <source>
        <dbReference type="Pfam" id="PF00534"/>
    </source>
</evidence>
<dbReference type="PANTHER" id="PTHR45947">
    <property type="entry name" value="SULFOQUINOVOSYL TRANSFERASE SQD2"/>
    <property type="match status" value="1"/>
</dbReference>
<dbReference type="SUPFAM" id="SSF53756">
    <property type="entry name" value="UDP-Glycosyltransferase/glycogen phosphorylase"/>
    <property type="match status" value="1"/>
</dbReference>
<accession>A0ABN5JGY5</accession>
<feature type="domain" description="Glycosyl transferase family 1" evidence="1">
    <location>
        <begin position="230"/>
        <end position="395"/>
    </location>
</feature>
<evidence type="ECO:0000313" key="4">
    <source>
        <dbReference type="Proteomes" id="UP000241238"/>
    </source>
</evidence>
<evidence type="ECO:0000313" key="3">
    <source>
        <dbReference type="EMBL" id="AVQ31349.1"/>
    </source>
</evidence>
<dbReference type="Pfam" id="PF00534">
    <property type="entry name" value="Glycos_transf_1"/>
    <property type="match status" value="1"/>
</dbReference>
<keyword evidence="4" id="KW-1185">Reference proteome</keyword>
<organism evidence="3 4">
    <name type="scientific">Fusobacterium varium ATCC 27725</name>
    <dbReference type="NCBI Taxonomy" id="469618"/>
    <lineage>
        <taxon>Bacteria</taxon>
        <taxon>Fusobacteriati</taxon>
        <taxon>Fusobacteriota</taxon>
        <taxon>Fusobacteriia</taxon>
        <taxon>Fusobacteriales</taxon>
        <taxon>Fusobacteriaceae</taxon>
        <taxon>Fusobacterium</taxon>
    </lineage>
</organism>
<gene>
    <name evidence="3" type="ORF">C4N18_09010</name>
</gene>
<proteinExistence type="predicted"/>
<reference evidence="4" key="1">
    <citation type="journal article" date="2018" name="MSphere">
        <title>Fusobacterium Genomics Using MinION and Illumina Sequencing Enables Genome Completion and Correction.</title>
        <authorList>
            <person name="Todd S.M."/>
            <person name="Settlage R.E."/>
            <person name="Lahmers K.K."/>
            <person name="Slade D.J."/>
        </authorList>
    </citation>
    <scope>NUCLEOTIDE SEQUENCE [LARGE SCALE GENOMIC DNA]</scope>
    <source>
        <strain evidence="4">ATCC 27725</strain>
    </source>
</reference>
<dbReference type="GeneID" id="77468131"/>
<dbReference type="PANTHER" id="PTHR45947:SF3">
    <property type="entry name" value="SULFOQUINOVOSYL TRANSFERASE SQD2"/>
    <property type="match status" value="1"/>
</dbReference>
<name>A0ABN5JGY5_FUSVA</name>
<dbReference type="Gene3D" id="3.40.50.2000">
    <property type="entry name" value="Glycogen Phosphorylase B"/>
    <property type="match status" value="2"/>
</dbReference>
<dbReference type="RefSeq" id="WP_005947338.1">
    <property type="nucleotide sequence ID" value="NZ_CP028103.1"/>
</dbReference>
<dbReference type="EMBL" id="CP028103">
    <property type="protein sequence ID" value="AVQ31349.1"/>
    <property type="molecule type" value="Genomic_DNA"/>
</dbReference>
<protein>
    <submittedName>
        <fullName evidence="3">Glycosyltransferase WbuB</fullName>
    </submittedName>
</protein>
<dbReference type="InterPro" id="IPR050194">
    <property type="entry name" value="Glycosyltransferase_grp1"/>
</dbReference>
<dbReference type="InterPro" id="IPR001296">
    <property type="entry name" value="Glyco_trans_1"/>
</dbReference>